<name>A0A0X8JJF0_9BACT</name>
<gene>
    <name evidence="1" type="ORF">AXF13_04815</name>
</gene>
<evidence type="ECO:0000313" key="2">
    <source>
        <dbReference type="Proteomes" id="UP000069241"/>
    </source>
</evidence>
<accession>A0A0X8JJF0</accession>
<evidence type="ECO:0008006" key="3">
    <source>
        <dbReference type="Google" id="ProtNLM"/>
    </source>
</evidence>
<reference evidence="2" key="1">
    <citation type="submission" date="2016-02" db="EMBL/GenBank/DDBJ databases">
        <authorList>
            <person name="Holder M.E."/>
            <person name="Ajami N.J."/>
            <person name="Petrosino J.F."/>
        </authorList>
    </citation>
    <scope>NUCLEOTIDE SEQUENCE [LARGE SCALE GENOMIC DNA]</scope>
    <source>
        <strain evidence="2">CCUG 45958</strain>
    </source>
</reference>
<evidence type="ECO:0000313" key="1">
    <source>
        <dbReference type="EMBL" id="AMD89488.1"/>
    </source>
</evidence>
<keyword evidence="2" id="KW-1185">Reference proteome</keyword>
<organism evidence="1 2">
    <name type="scientific">Desulfovibrio fairfieldensis</name>
    <dbReference type="NCBI Taxonomy" id="44742"/>
    <lineage>
        <taxon>Bacteria</taxon>
        <taxon>Pseudomonadati</taxon>
        <taxon>Thermodesulfobacteriota</taxon>
        <taxon>Desulfovibrionia</taxon>
        <taxon>Desulfovibrionales</taxon>
        <taxon>Desulfovibrionaceae</taxon>
        <taxon>Desulfovibrio</taxon>
    </lineage>
</organism>
<dbReference type="EMBL" id="CP014229">
    <property type="protein sequence ID" value="AMD89488.1"/>
    <property type="molecule type" value="Genomic_DNA"/>
</dbReference>
<proteinExistence type="predicted"/>
<dbReference type="Proteomes" id="UP000069241">
    <property type="component" value="Chromosome"/>
</dbReference>
<dbReference type="RefSeq" id="WP_062251859.1">
    <property type="nucleotide sequence ID" value="NZ_CP014229.1"/>
</dbReference>
<dbReference type="STRING" id="44742.AXF13_04815"/>
<sequence>MTDGFGGQVRQFNLKTKRQASQFVRKLALEFLTMVVTASPVDTGRYRANHQVMLQGLTGEEILAFDKDGSATISRGAEVIARFRLGQTIYICNNVEYAFALEFRRRKDGKLWSSQAPAGVYRVSWQRLLNWIERNGTGGGL</sequence>
<dbReference type="KEGG" id="dfi:AXF13_04815"/>
<dbReference type="AlphaFoldDB" id="A0A0X8JJF0"/>
<protein>
    <recommendedName>
        <fullName evidence="3">HK97 gp10 family phage protein</fullName>
    </recommendedName>
</protein>